<comment type="caution">
    <text evidence="2">The sequence shown here is derived from an EMBL/GenBank/DDBJ whole genome shotgun (WGS) entry which is preliminary data.</text>
</comment>
<organism evidence="2 3">
    <name type="scientific">Ideonella margarita</name>
    <dbReference type="NCBI Taxonomy" id="2984191"/>
    <lineage>
        <taxon>Bacteria</taxon>
        <taxon>Pseudomonadati</taxon>
        <taxon>Pseudomonadota</taxon>
        <taxon>Betaproteobacteria</taxon>
        <taxon>Burkholderiales</taxon>
        <taxon>Sphaerotilaceae</taxon>
        <taxon>Ideonella</taxon>
    </lineage>
</organism>
<evidence type="ECO:0000313" key="2">
    <source>
        <dbReference type="EMBL" id="MEK8046969.1"/>
    </source>
</evidence>
<accession>A0ABU9C8C9</accession>
<dbReference type="Gene3D" id="3.90.550.60">
    <property type="match status" value="1"/>
</dbReference>
<reference evidence="2 3" key="1">
    <citation type="submission" date="2024-04" db="EMBL/GenBank/DDBJ databases">
        <title>Novel species of the genus Ideonella isolated from streams.</title>
        <authorList>
            <person name="Lu H."/>
        </authorList>
    </citation>
    <scope>NUCLEOTIDE SEQUENCE [LARGE SCALE GENOMIC DNA]</scope>
    <source>
        <strain evidence="2 3">LYT19W</strain>
    </source>
</reference>
<gene>
    <name evidence="2" type="ORF">AACH00_11450</name>
</gene>
<dbReference type="InterPro" id="IPR029044">
    <property type="entry name" value="Nucleotide-diphossugar_trans"/>
</dbReference>
<name>A0ABU9C8C9_9BURK</name>
<dbReference type="EMBL" id="JBBUTI010000007">
    <property type="protein sequence ID" value="MEK8046969.1"/>
    <property type="molecule type" value="Genomic_DNA"/>
</dbReference>
<protein>
    <submittedName>
        <fullName evidence="2">Uncharacterized protein</fullName>
    </submittedName>
</protein>
<dbReference type="Proteomes" id="UP001379945">
    <property type="component" value="Unassembled WGS sequence"/>
</dbReference>
<feature type="region of interest" description="Disordered" evidence="1">
    <location>
        <begin position="662"/>
        <end position="683"/>
    </location>
</feature>
<sequence length="731" mass="82282">MSNSFTFPEGMTPYTHHRGRPLYRVQGVETMAAGSSHMNFLHSGEATRGGVNQGALLRAGEWIGSGTFRNSLFLEPWAQMTSVRDLNLVIEFAGALRVRITRVSRGQGAELLHETTLQSASRTRHVISLGSPGDYPESTRLFWHIESAGVGAQLFDASYCAGVAPRQDCRLAVLMRTFGRTADVKALLQRFIDAAADEPFHAELLRHMHFLVLDTTPGSETAWDDEWLCALNVDVHFGPNLGGGGNAGHLIKLFNEACDASDAPPTEVLILDDDLSMSMETLARYFMFVAYRAQECLTSLPVLMKSRPTVVWEDGGFWGRLNFHEAGDFSRKRNLFPNLLKHGLTLDNFEKVDQFSPLNTCEYATFIFFGLSAKSLRKLGYPVAFFLRGDDIEMSLRAQEAGLQMITNPNLAAWHEPAHSYGQEYMAILHGIIINLRYGEHDAGFYARYFEDRMHEHASIDDEVGLTLYRDILLELLNTKSQVLTDDFQQHYLTKLKTLSAHRMTRLPDVDREALERRAREEKTLLVPFVYPGYHSQVRKFRNVVLINHPLRSYREVPPMPIAAKVSLMAEYGQLMMRLTEEFDTIVTHWRARLAETGGETFWQRIRDRYAGQTRQLATWRRPNAIAAADATQVSHDAQAGAAADAATAKLVNRLRGAALSHEQSHQSLAANDTREAGSDMADSEVDVAELPMDFDAEFYLVLNPDVMKSGMSAKTHYLKFGHLEGRRYRV</sequence>
<proteinExistence type="predicted"/>
<evidence type="ECO:0000313" key="3">
    <source>
        <dbReference type="Proteomes" id="UP001379945"/>
    </source>
</evidence>
<keyword evidence="3" id="KW-1185">Reference proteome</keyword>
<dbReference type="RefSeq" id="WP_341399270.1">
    <property type="nucleotide sequence ID" value="NZ_JBBUTI010000007.1"/>
</dbReference>
<evidence type="ECO:0000256" key="1">
    <source>
        <dbReference type="SAM" id="MobiDB-lite"/>
    </source>
</evidence>
<dbReference type="SUPFAM" id="SSF53448">
    <property type="entry name" value="Nucleotide-diphospho-sugar transferases"/>
    <property type="match status" value="1"/>
</dbReference>